<evidence type="ECO:0000313" key="2">
    <source>
        <dbReference type="Proteomes" id="UP001334084"/>
    </source>
</evidence>
<accession>A0AAX4JCV1</accession>
<protein>
    <submittedName>
        <fullName evidence="1">Uncharacterized protein</fullName>
    </submittedName>
</protein>
<organism evidence="1 2">
    <name type="scientific">Vairimorpha necatrix</name>
    <dbReference type="NCBI Taxonomy" id="6039"/>
    <lineage>
        <taxon>Eukaryota</taxon>
        <taxon>Fungi</taxon>
        <taxon>Fungi incertae sedis</taxon>
        <taxon>Microsporidia</taxon>
        <taxon>Nosematidae</taxon>
        <taxon>Vairimorpha</taxon>
    </lineage>
</organism>
<dbReference type="EMBL" id="CP142731">
    <property type="protein sequence ID" value="WUR03779.1"/>
    <property type="molecule type" value="Genomic_DNA"/>
</dbReference>
<sequence length="105" mass="12011">MILIFKDNINLKCYDEECKGGLEMRTENVLDCKIIDLIFESGRLYLAAVDDYWQSTCVIEIPATKFLNHVILNAFTNKNDLKHVLRENTHVVSSPPKDRVITVGV</sequence>
<evidence type="ECO:0000313" key="1">
    <source>
        <dbReference type="EMBL" id="WUR03779.1"/>
    </source>
</evidence>
<name>A0AAX4JCV1_9MICR</name>
<gene>
    <name evidence="1" type="ORF">VNE69_06100</name>
</gene>
<dbReference type="KEGG" id="vnx:VNE69_06100"/>
<dbReference type="RefSeq" id="XP_065329924.1">
    <property type="nucleotide sequence ID" value="XM_065473852.1"/>
</dbReference>
<proteinExistence type="predicted"/>
<dbReference type="Proteomes" id="UP001334084">
    <property type="component" value="Chromosome 6"/>
</dbReference>
<keyword evidence="2" id="KW-1185">Reference proteome</keyword>
<dbReference type="GeneID" id="90541597"/>
<dbReference type="AlphaFoldDB" id="A0AAX4JCV1"/>
<reference evidence="1" key="1">
    <citation type="journal article" date="2024" name="BMC Genomics">
        <title>Functional annotation of a divergent genome using sequence and structure-based similarity.</title>
        <authorList>
            <person name="Svedberg D."/>
            <person name="Winiger R.R."/>
            <person name="Berg A."/>
            <person name="Sharma H."/>
            <person name="Tellgren-Roth C."/>
            <person name="Debrunner-Vossbrinck B.A."/>
            <person name="Vossbrinck C.R."/>
            <person name="Barandun J."/>
        </authorList>
    </citation>
    <scope>NUCLEOTIDE SEQUENCE</scope>
    <source>
        <strain evidence="1">Illinois isolate</strain>
    </source>
</reference>